<proteinExistence type="predicted"/>
<organism evidence="1 2">
    <name type="scientific">Ambrosiozyma monospora</name>
    <name type="common">Yeast</name>
    <name type="synonym">Endomycopsis monosporus</name>
    <dbReference type="NCBI Taxonomy" id="43982"/>
    <lineage>
        <taxon>Eukaryota</taxon>
        <taxon>Fungi</taxon>
        <taxon>Dikarya</taxon>
        <taxon>Ascomycota</taxon>
        <taxon>Saccharomycotina</taxon>
        <taxon>Pichiomycetes</taxon>
        <taxon>Pichiales</taxon>
        <taxon>Pichiaceae</taxon>
        <taxon>Ambrosiozyma</taxon>
    </lineage>
</organism>
<accession>A0ACB5TJC5</accession>
<reference evidence="1" key="1">
    <citation type="submission" date="2023-04" db="EMBL/GenBank/DDBJ databases">
        <title>Ambrosiozyma monospora NBRC 10751.</title>
        <authorList>
            <person name="Ichikawa N."/>
            <person name="Sato H."/>
            <person name="Tonouchi N."/>
        </authorList>
    </citation>
    <scope>NUCLEOTIDE SEQUENCE</scope>
    <source>
        <strain evidence="1">NBRC 10751</strain>
    </source>
</reference>
<evidence type="ECO:0000313" key="1">
    <source>
        <dbReference type="EMBL" id="GME89614.1"/>
    </source>
</evidence>
<name>A0ACB5TJC5_AMBMO</name>
<gene>
    <name evidence="1" type="ORF">Amon02_000854400</name>
</gene>
<dbReference type="Proteomes" id="UP001165064">
    <property type="component" value="Unassembled WGS sequence"/>
</dbReference>
<comment type="caution">
    <text evidence="1">The sequence shown here is derived from an EMBL/GenBank/DDBJ whole genome shotgun (WGS) entry which is preliminary data.</text>
</comment>
<keyword evidence="2" id="KW-1185">Reference proteome</keyword>
<protein>
    <submittedName>
        <fullName evidence="1">Unnamed protein product</fullName>
    </submittedName>
</protein>
<sequence length="479" mass="51417">MITDRKWNASSQAEKLCLFKQIAYGLKFMHECDIVHRDLKPENILLSQNGVVKITDFGVSDYGHLVPGDWSSGINMSNLLVGSPPYNSPEVQALNGIQISKRTPYNPFKMDYWGLGMILFVMFLTTIPFEECSKTDPNYREYEAAYEKFCLTSAPRFRSNDYTRGPGLESRFGRVFNDKGIARIAWRLCDPNVKTRYTMFELFNDPAFQKIEMCIEENDFECNFFHHSDSKFKGKYEYGDTVSHTDQSIGSGGKRSRAGTVSSAKGLASPVSPSSGAFGDGNGTTNDAPVVPRKSMLDVLSSPTPQKKSTSTSTPANGTAANNAAITTNGNKEPNGSTTAAQVAESTTSSTSTNTTSTPTTTTPASSTTTNGSATNGSTTPADGNSITAVPASISISVSSSNQAPLPSLDEQSELKSPTQPSTSQTQPQPQADPSTQSLASSTTTPPTTTTTAAPTTTATTLQVPHKQPSSQTLTSLYH</sequence>
<evidence type="ECO:0000313" key="2">
    <source>
        <dbReference type="Proteomes" id="UP001165064"/>
    </source>
</evidence>
<dbReference type="EMBL" id="BSXS01007629">
    <property type="protein sequence ID" value="GME89614.1"/>
    <property type="molecule type" value="Genomic_DNA"/>
</dbReference>